<dbReference type="GO" id="GO:0008083">
    <property type="term" value="F:growth factor activity"/>
    <property type="evidence" value="ECO:0007669"/>
    <property type="project" value="UniProtKB-KW"/>
</dbReference>
<dbReference type="KEGG" id="tsr:106557034"/>
<dbReference type="Gene3D" id="2.60.120.970">
    <property type="match status" value="1"/>
</dbReference>
<evidence type="ECO:0000256" key="1">
    <source>
        <dbReference type="ARBA" id="ARBA00004613"/>
    </source>
</evidence>
<organism evidence="7 8">
    <name type="scientific">Thamnophis sirtalis</name>
    <dbReference type="NCBI Taxonomy" id="35019"/>
    <lineage>
        <taxon>Eukaryota</taxon>
        <taxon>Metazoa</taxon>
        <taxon>Chordata</taxon>
        <taxon>Craniata</taxon>
        <taxon>Vertebrata</taxon>
        <taxon>Euteleostomi</taxon>
        <taxon>Lepidosauria</taxon>
        <taxon>Squamata</taxon>
        <taxon>Bifurcata</taxon>
        <taxon>Unidentata</taxon>
        <taxon>Episquamata</taxon>
        <taxon>Toxicofera</taxon>
        <taxon>Serpentes</taxon>
        <taxon>Colubroidea</taxon>
        <taxon>Colubridae</taxon>
        <taxon>Natricinae</taxon>
        <taxon>Thamnophis</taxon>
    </lineage>
</organism>
<protein>
    <submittedName>
        <fullName evidence="8">Bone morphogenetic protein 8B-like</fullName>
    </submittedName>
</protein>
<dbReference type="PANTHER" id="PTHR11848">
    <property type="entry name" value="TGF-BETA FAMILY"/>
    <property type="match status" value="1"/>
</dbReference>
<dbReference type="Pfam" id="PF00688">
    <property type="entry name" value="TGFb_propeptide"/>
    <property type="match status" value="1"/>
</dbReference>
<keyword evidence="3" id="KW-0964">Secreted</keyword>
<proteinExistence type="inferred from homology"/>
<evidence type="ECO:0000256" key="2">
    <source>
        <dbReference type="ARBA" id="ARBA00006656"/>
    </source>
</evidence>
<evidence type="ECO:0000256" key="4">
    <source>
        <dbReference type="ARBA" id="ARBA00023030"/>
    </source>
</evidence>
<comment type="similarity">
    <text evidence="2">Belongs to the TGF-beta family.</text>
</comment>
<sequence>MELICNQLLLQDHFYKYSYQVELDRGIFQKKPYWKEFRFDLTQIPAGETVMAAEFRIYKMKSYTCHVNQTLHISIYEVIQEHPSRESELMFLVLQECLAGMDGWLTFDVTAASNHWLLNRKYNLGLRLYVETEDGKANVLFCPFLFEGRRYSQTIKVEAKFKELKEGLKEEISVAHKELSDKLETRVSKIRDDMLGIVNVLTEHVSGIEDRL</sequence>
<keyword evidence="7" id="KW-1185">Reference proteome</keyword>
<name>A0A6I9Z6T1_9SAUR</name>
<dbReference type="RefSeq" id="XP_013931616.1">
    <property type="nucleotide sequence ID" value="XM_014076141.1"/>
</dbReference>
<dbReference type="OrthoDB" id="5987191at2759"/>
<evidence type="ECO:0000256" key="3">
    <source>
        <dbReference type="ARBA" id="ARBA00022525"/>
    </source>
</evidence>
<dbReference type="GO" id="GO:0005615">
    <property type="term" value="C:extracellular space"/>
    <property type="evidence" value="ECO:0007669"/>
    <property type="project" value="TreeGrafter"/>
</dbReference>
<feature type="domain" description="TGF-beta propeptide" evidence="6">
    <location>
        <begin position="32"/>
        <end position="136"/>
    </location>
</feature>
<dbReference type="InterPro" id="IPR001111">
    <property type="entry name" value="TGF-b_propeptide"/>
</dbReference>
<dbReference type="AlphaFoldDB" id="A0A6I9Z6T1"/>
<keyword evidence="5" id="KW-1015">Disulfide bond</keyword>
<evidence type="ECO:0000259" key="6">
    <source>
        <dbReference type="Pfam" id="PF00688"/>
    </source>
</evidence>
<dbReference type="PANTHER" id="PTHR11848:SF119">
    <property type="entry name" value="TGF-BETA FAMILY PROFILE DOMAIN-CONTAINING PROTEIN"/>
    <property type="match status" value="1"/>
</dbReference>
<evidence type="ECO:0000256" key="5">
    <source>
        <dbReference type="ARBA" id="ARBA00023157"/>
    </source>
</evidence>
<dbReference type="GO" id="GO:0005125">
    <property type="term" value="F:cytokine activity"/>
    <property type="evidence" value="ECO:0007669"/>
    <property type="project" value="TreeGrafter"/>
</dbReference>
<dbReference type="Proteomes" id="UP000504617">
    <property type="component" value="Unplaced"/>
</dbReference>
<reference evidence="8" key="1">
    <citation type="submission" date="2025-08" db="UniProtKB">
        <authorList>
            <consortium name="RefSeq"/>
        </authorList>
    </citation>
    <scope>IDENTIFICATION</scope>
    <source>
        <tissue evidence="8">Skeletal muscle</tissue>
    </source>
</reference>
<evidence type="ECO:0000313" key="8">
    <source>
        <dbReference type="RefSeq" id="XP_013931616.1"/>
    </source>
</evidence>
<keyword evidence="4" id="KW-0339">Growth factor</keyword>
<evidence type="ECO:0000313" key="7">
    <source>
        <dbReference type="Proteomes" id="UP000504617"/>
    </source>
</evidence>
<gene>
    <name evidence="8" type="primary">LOC106557034</name>
</gene>
<dbReference type="InterPro" id="IPR015615">
    <property type="entry name" value="TGF-beta-rel"/>
</dbReference>
<accession>A0A6I9Z6T1</accession>
<dbReference type="GeneID" id="106557034"/>
<comment type="subcellular location">
    <subcellularLocation>
        <location evidence="1">Secreted</location>
    </subcellularLocation>
</comment>